<dbReference type="Pfam" id="PF00583">
    <property type="entry name" value="Acetyltransf_1"/>
    <property type="match status" value="1"/>
</dbReference>
<keyword evidence="5" id="KW-1185">Reference proteome</keyword>
<dbReference type="EMBL" id="NKYE01000024">
    <property type="protein sequence ID" value="OZM70142.1"/>
    <property type="molecule type" value="Genomic_DNA"/>
</dbReference>
<dbReference type="GO" id="GO:0016747">
    <property type="term" value="F:acyltransferase activity, transferring groups other than amino-acyl groups"/>
    <property type="evidence" value="ECO:0007669"/>
    <property type="project" value="InterPro"/>
</dbReference>
<dbReference type="InterPro" id="IPR016181">
    <property type="entry name" value="Acyl_CoA_acyltransferase"/>
</dbReference>
<keyword evidence="1 4" id="KW-0808">Transferase</keyword>
<evidence type="ECO:0000256" key="2">
    <source>
        <dbReference type="ARBA" id="ARBA00023315"/>
    </source>
</evidence>
<dbReference type="AlphaFoldDB" id="A0A263CVH8"/>
<accession>A0A263CVH8</accession>
<sequence length="176" mass="18878">MSPVPVGSPTAHAILSRYLAEIVGRYHRRPATAEEVAEGVAEQFTTDPSDDLTGPRGTFLVAWLDGRPVGCVGVRLVPGEQAEVKRMFVAPEARRTGMGAALLAAAERAAGDLGARAVRLDTRTDLVEARAFYARHGYLETEPYSAEIYADHFFRKELPVTGDLPGCAGSRVDVGP</sequence>
<proteinExistence type="predicted"/>
<comment type="caution">
    <text evidence="4">The sequence shown here is derived from an EMBL/GenBank/DDBJ whole genome shotgun (WGS) entry which is preliminary data.</text>
</comment>
<dbReference type="Proteomes" id="UP000242444">
    <property type="component" value="Unassembled WGS sequence"/>
</dbReference>
<evidence type="ECO:0000259" key="3">
    <source>
        <dbReference type="PROSITE" id="PS51186"/>
    </source>
</evidence>
<dbReference type="PANTHER" id="PTHR43877">
    <property type="entry name" value="AMINOALKYLPHOSPHONATE N-ACETYLTRANSFERASE-RELATED-RELATED"/>
    <property type="match status" value="1"/>
</dbReference>
<gene>
    <name evidence="4" type="ORF">CFN78_27045</name>
</gene>
<dbReference type="PROSITE" id="PS51186">
    <property type="entry name" value="GNAT"/>
    <property type="match status" value="1"/>
</dbReference>
<evidence type="ECO:0000256" key="1">
    <source>
        <dbReference type="ARBA" id="ARBA00022679"/>
    </source>
</evidence>
<dbReference type="OrthoDB" id="273614at2"/>
<dbReference type="InterPro" id="IPR000182">
    <property type="entry name" value="GNAT_dom"/>
</dbReference>
<evidence type="ECO:0000313" key="4">
    <source>
        <dbReference type="EMBL" id="OZM70142.1"/>
    </source>
</evidence>
<name>A0A263CVH8_9PSEU</name>
<dbReference type="InterPro" id="IPR050832">
    <property type="entry name" value="Bact_Acetyltransf"/>
</dbReference>
<protein>
    <submittedName>
        <fullName evidence="4">GNAT family N-acetyltransferase</fullName>
    </submittedName>
</protein>
<reference evidence="4 5" key="1">
    <citation type="submission" date="2017-07" db="EMBL/GenBank/DDBJ databases">
        <title>Amycolatopsis antarcticus sp. nov., isolated from the surface of an Antarcticus brown macroalga.</title>
        <authorList>
            <person name="Wang J."/>
            <person name="Leiva S."/>
            <person name="Huang J."/>
            <person name="Huang Y."/>
        </authorList>
    </citation>
    <scope>NUCLEOTIDE SEQUENCE [LARGE SCALE GENOMIC DNA]</scope>
    <source>
        <strain evidence="4 5">AU-G6</strain>
    </source>
</reference>
<dbReference type="InParanoid" id="A0A263CVH8"/>
<feature type="domain" description="N-acetyltransferase" evidence="3">
    <location>
        <begin position="14"/>
        <end position="161"/>
    </location>
</feature>
<dbReference type="CDD" id="cd04301">
    <property type="entry name" value="NAT_SF"/>
    <property type="match status" value="1"/>
</dbReference>
<keyword evidence="2" id="KW-0012">Acyltransferase</keyword>
<dbReference type="SUPFAM" id="SSF55729">
    <property type="entry name" value="Acyl-CoA N-acyltransferases (Nat)"/>
    <property type="match status" value="1"/>
</dbReference>
<organism evidence="4 5">
    <name type="scientific">Amycolatopsis antarctica</name>
    <dbReference type="NCBI Taxonomy" id="1854586"/>
    <lineage>
        <taxon>Bacteria</taxon>
        <taxon>Bacillati</taxon>
        <taxon>Actinomycetota</taxon>
        <taxon>Actinomycetes</taxon>
        <taxon>Pseudonocardiales</taxon>
        <taxon>Pseudonocardiaceae</taxon>
        <taxon>Amycolatopsis</taxon>
    </lineage>
</organism>
<dbReference type="Gene3D" id="3.40.630.30">
    <property type="match status" value="1"/>
</dbReference>
<dbReference type="PANTHER" id="PTHR43877:SF2">
    <property type="entry name" value="AMINOALKYLPHOSPHONATE N-ACETYLTRANSFERASE-RELATED"/>
    <property type="match status" value="1"/>
</dbReference>
<evidence type="ECO:0000313" key="5">
    <source>
        <dbReference type="Proteomes" id="UP000242444"/>
    </source>
</evidence>